<proteinExistence type="predicted"/>
<feature type="non-terminal residue" evidence="1">
    <location>
        <position position="1"/>
    </location>
</feature>
<accession>M2U2C7</accession>
<name>M2U2C7_COCH5</name>
<sequence length="61" mass="6884">SYISKSNIKSVIAAYPHKQWSGCFACTIEEELTLNPCAYSSAIPNFAKTEWGIKLMEPWDN</sequence>
<evidence type="ECO:0000313" key="2">
    <source>
        <dbReference type="Proteomes" id="UP000016936"/>
    </source>
</evidence>
<reference evidence="1 2" key="1">
    <citation type="journal article" date="2012" name="PLoS Pathog.">
        <title>Diverse lifestyles and strategies of plant pathogenesis encoded in the genomes of eighteen Dothideomycetes fungi.</title>
        <authorList>
            <person name="Ohm R.A."/>
            <person name="Feau N."/>
            <person name="Henrissat B."/>
            <person name="Schoch C.L."/>
            <person name="Horwitz B.A."/>
            <person name="Barry K.W."/>
            <person name="Condon B.J."/>
            <person name="Copeland A.C."/>
            <person name="Dhillon B."/>
            <person name="Glaser F."/>
            <person name="Hesse C.N."/>
            <person name="Kosti I."/>
            <person name="LaButti K."/>
            <person name="Lindquist E.A."/>
            <person name="Lucas S."/>
            <person name="Salamov A.A."/>
            <person name="Bradshaw R.E."/>
            <person name="Ciuffetti L."/>
            <person name="Hamelin R.C."/>
            <person name="Kema G.H.J."/>
            <person name="Lawrence C."/>
            <person name="Scott J.A."/>
            <person name="Spatafora J.W."/>
            <person name="Turgeon B.G."/>
            <person name="de Wit P.J.G.M."/>
            <person name="Zhong S."/>
            <person name="Goodwin S.B."/>
            <person name="Grigoriev I.V."/>
        </authorList>
    </citation>
    <scope>NUCLEOTIDE SEQUENCE [LARGE SCALE GENOMIC DNA]</scope>
    <source>
        <strain evidence="2">C5 / ATCC 48332 / race O</strain>
    </source>
</reference>
<keyword evidence="2" id="KW-1185">Reference proteome</keyword>
<gene>
    <name evidence="1" type="ORF">COCHEDRAFT_64723</name>
</gene>
<reference evidence="2" key="2">
    <citation type="journal article" date="2013" name="PLoS Genet.">
        <title>Comparative genome structure, secondary metabolite, and effector coding capacity across Cochliobolus pathogens.</title>
        <authorList>
            <person name="Condon B.J."/>
            <person name="Leng Y."/>
            <person name="Wu D."/>
            <person name="Bushley K.E."/>
            <person name="Ohm R.A."/>
            <person name="Otillar R."/>
            <person name="Martin J."/>
            <person name="Schackwitz W."/>
            <person name="Grimwood J."/>
            <person name="MohdZainudin N."/>
            <person name="Xue C."/>
            <person name="Wang R."/>
            <person name="Manning V.A."/>
            <person name="Dhillon B."/>
            <person name="Tu Z.J."/>
            <person name="Steffenson B.J."/>
            <person name="Salamov A."/>
            <person name="Sun H."/>
            <person name="Lowry S."/>
            <person name="LaButti K."/>
            <person name="Han J."/>
            <person name="Copeland A."/>
            <person name="Lindquist E."/>
            <person name="Barry K."/>
            <person name="Schmutz J."/>
            <person name="Baker S.E."/>
            <person name="Ciuffetti L.M."/>
            <person name="Grigoriev I.V."/>
            <person name="Zhong S."/>
            <person name="Turgeon B.G."/>
        </authorList>
    </citation>
    <scope>NUCLEOTIDE SEQUENCE [LARGE SCALE GENOMIC DNA]</scope>
    <source>
        <strain evidence="2">C5 / ATCC 48332 / race O</strain>
    </source>
</reference>
<dbReference type="Proteomes" id="UP000016936">
    <property type="component" value="Unassembled WGS sequence"/>
</dbReference>
<protein>
    <submittedName>
        <fullName evidence="1">Uncharacterized protein</fullName>
    </submittedName>
</protein>
<dbReference type="HOGENOM" id="CLU_2928890_0_0_1"/>
<organism evidence="1 2">
    <name type="scientific">Cochliobolus heterostrophus (strain C5 / ATCC 48332 / race O)</name>
    <name type="common">Southern corn leaf blight fungus</name>
    <name type="synonym">Bipolaris maydis</name>
    <dbReference type="NCBI Taxonomy" id="701091"/>
    <lineage>
        <taxon>Eukaryota</taxon>
        <taxon>Fungi</taxon>
        <taxon>Dikarya</taxon>
        <taxon>Ascomycota</taxon>
        <taxon>Pezizomycotina</taxon>
        <taxon>Dothideomycetes</taxon>
        <taxon>Pleosporomycetidae</taxon>
        <taxon>Pleosporales</taxon>
        <taxon>Pleosporineae</taxon>
        <taxon>Pleosporaceae</taxon>
        <taxon>Bipolaris</taxon>
    </lineage>
</organism>
<dbReference type="AlphaFoldDB" id="M2U2C7"/>
<evidence type="ECO:0000313" key="1">
    <source>
        <dbReference type="EMBL" id="EMD92694.1"/>
    </source>
</evidence>
<dbReference type="EMBL" id="KB445575">
    <property type="protein sequence ID" value="EMD92694.1"/>
    <property type="molecule type" value="Genomic_DNA"/>
</dbReference>